<protein>
    <recommendedName>
        <fullName evidence="4">FimV N-terminal domain-containing protein</fullName>
    </recommendedName>
</protein>
<gene>
    <name evidence="5" type="ORF">ABB25_03590</name>
</gene>
<feature type="compositionally biased region" description="Pro residues" evidence="2">
    <location>
        <begin position="555"/>
        <end position="564"/>
    </location>
</feature>
<feature type="compositionally biased region" description="Pro residues" evidence="2">
    <location>
        <begin position="295"/>
        <end position="305"/>
    </location>
</feature>
<dbReference type="PATRIC" id="fig|266128.3.peg.2381"/>
<dbReference type="InterPro" id="IPR038440">
    <property type="entry name" value="FimV_C_sf"/>
</dbReference>
<comment type="caution">
    <text evidence="5">The sequence shown here is derived from an EMBL/GenBank/DDBJ whole genome shotgun (WGS) entry which is preliminary data.</text>
</comment>
<feature type="transmembrane region" description="Helical" evidence="3">
    <location>
        <begin position="423"/>
        <end position="442"/>
    </location>
</feature>
<dbReference type="InterPro" id="IPR020011">
    <property type="entry name" value="FimV_C"/>
</dbReference>
<dbReference type="STRING" id="266128.ABB25_03590"/>
<accession>A0A0R0C1W0</accession>
<keyword evidence="3" id="KW-1133">Transmembrane helix</keyword>
<feature type="region of interest" description="Disordered" evidence="2">
    <location>
        <begin position="456"/>
        <end position="475"/>
    </location>
</feature>
<dbReference type="Proteomes" id="UP000051254">
    <property type="component" value="Unassembled WGS sequence"/>
</dbReference>
<evidence type="ECO:0000313" key="5">
    <source>
        <dbReference type="EMBL" id="KRG59636.1"/>
    </source>
</evidence>
<evidence type="ECO:0000259" key="4">
    <source>
        <dbReference type="Pfam" id="PF25800"/>
    </source>
</evidence>
<keyword evidence="3" id="KW-0472">Membrane</keyword>
<keyword evidence="3" id="KW-0812">Transmembrane</keyword>
<dbReference type="NCBIfam" id="TIGR03505">
    <property type="entry name" value="FimV_core"/>
    <property type="match status" value="1"/>
</dbReference>
<feature type="domain" description="FimV N-terminal" evidence="4">
    <location>
        <begin position="30"/>
        <end position="138"/>
    </location>
</feature>
<sequence>MNKRARGARRPLQGAIALVLALGSNAAMALGLGDIRVLSQPGQPLLAEIPVVSADPGELEAAKVALASPATFARVGLERPSGLISALQFDFAQDAQGRAVIRVRSATPVDVPVVSFLIEVDWGRGRLVREYSALVDRPHTAAAIQAPQIQAPSLAPSNTIVREPGAAAPVALAPMPPAPAPAAAPTPTVAAAPRPAAVAAPALPPSGVIAVQAGQTLSQIASDVARGSQANLEQAMVALLQANPQAFIGGNIHRLRSGAQLQLPDAQALAGVGAAQARAIVREQTGQWQQARRPLPQPAVAPPATAPATPAAAPVAAVQSSGARLEIAPAVAVDEAATASVSGTEAGAQGDMLVSEQLRQAREDLATRDAELAELRERVAELEKLREQQSALIALKDNEMAAAQKQVADSNAQSPSEAGGAAAWIWGGGLLLLGAAFAAWLARRRKPRALPPLSASAAAEQPLDQPAVADAAPERVDAEQLISALQATSGQPASTPEPPQAAQIDDAPAMPAAAAPLQVLPLPAQDVAVAGPEVPDTDLPSPADVTEDLAAKPPVNQPVNPPLRPDVVFDPFQLPANERELPMTDATLADDRLLPAQGDGQSPPAGLPVPGSRERLELAIAYLDLGDADTARTLLEEVAAAGDGAARDQAVELLGRLG</sequence>
<keyword evidence="1" id="KW-0175">Coiled coil</keyword>
<feature type="region of interest" description="Disordered" evidence="2">
    <location>
        <begin position="288"/>
        <end position="307"/>
    </location>
</feature>
<proteinExistence type="predicted"/>
<reference evidence="5 6" key="1">
    <citation type="submission" date="2015-05" db="EMBL/GenBank/DDBJ databases">
        <title>Genome sequencing and analysis of members of genus Stenotrophomonas.</title>
        <authorList>
            <person name="Patil P.P."/>
            <person name="Midha S."/>
            <person name="Patil P.B."/>
        </authorList>
    </citation>
    <scope>NUCLEOTIDE SEQUENCE [LARGE SCALE GENOMIC DNA]</scope>
    <source>
        <strain evidence="5 6">DSM 17805</strain>
    </source>
</reference>
<evidence type="ECO:0000256" key="3">
    <source>
        <dbReference type="SAM" id="Phobius"/>
    </source>
</evidence>
<feature type="coiled-coil region" evidence="1">
    <location>
        <begin position="358"/>
        <end position="413"/>
    </location>
</feature>
<dbReference type="AlphaFoldDB" id="A0A0R0C1W0"/>
<keyword evidence="6" id="KW-1185">Reference proteome</keyword>
<name>A0A0R0C1W0_9GAMM</name>
<evidence type="ECO:0000313" key="6">
    <source>
        <dbReference type="Proteomes" id="UP000051254"/>
    </source>
</evidence>
<dbReference type="InterPro" id="IPR020012">
    <property type="entry name" value="LysM_FimV"/>
</dbReference>
<dbReference type="NCBIfam" id="TIGR03504">
    <property type="entry name" value="FimV_Cterm"/>
    <property type="match status" value="1"/>
</dbReference>
<dbReference type="EMBL" id="LDJH01000006">
    <property type="protein sequence ID" value="KRG59636.1"/>
    <property type="molecule type" value="Genomic_DNA"/>
</dbReference>
<dbReference type="InterPro" id="IPR057840">
    <property type="entry name" value="FimV_N"/>
</dbReference>
<dbReference type="Pfam" id="PF25800">
    <property type="entry name" value="FimV_N"/>
    <property type="match status" value="1"/>
</dbReference>
<organism evidence="5 6">
    <name type="scientific">Stenotrophomonas koreensis</name>
    <dbReference type="NCBI Taxonomy" id="266128"/>
    <lineage>
        <taxon>Bacteria</taxon>
        <taxon>Pseudomonadati</taxon>
        <taxon>Pseudomonadota</taxon>
        <taxon>Gammaproteobacteria</taxon>
        <taxon>Lysobacterales</taxon>
        <taxon>Lysobacteraceae</taxon>
        <taxon>Stenotrophomonas</taxon>
    </lineage>
</organism>
<dbReference type="OrthoDB" id="5298707at2"/>
<evidence type="ECO:0000256" key="2">
    <source>
        <dbReference type="SAM" id="MobiDB-lite"/>
    </source>
</evidence>
<feature type="region of interest" description="Disordered" evidence="2">
    <location>
        <begin position="530"/>
        <end position="564"/>
    </location>
</feature>
<evidence type="ECO:0000256" key="1">
    <source>
        <dbReference type="SAM" id="Coils"/>
    </source>
</evidence>
<dbReference type="Gene3D" id="1.20.58.2200">
    <property type="match status" value="1"/>
</dbReference>